<accession>A0A5M6ACV7</accession>
<sequence>MKNICNEYNKWLLILPFIGILGSCSNGDEFFEEERYKKEIYVVSDVSQVFQAEYEMTKSDEAVKTLAFAVSGTNPIDRDVNIVVEKDEDLLTKYNYSNYMDETDKYAHGLKETDYTLSSSSVTIKAGAELKDQIGKLPITLKTSVLENLSVDSTYFIPFRIKEASPYEINEDKRNVLYRIYKKNQYASQRNNTYYNSIGYIGSAFFTSTKVVQPLSYNKIRVYVGSQVYSSSDTKATINKNAMIITVNEDNTVTMSPYSTEGGLKVTTLMPSDDPNDSSGSYGYRNVYNPDEQRFYLYYSYNAGGGEQIIREQMTLE</sequence>
<feature type="domain" description="BT-3987-like N-terminal" evidence="1">
    <location>
        <begin position="36"/>
        <end position="167"/>
    </location>
</feature>
<feature type="domain" description="BT-3044-like C-terminal" evidence="2">
    <location>
        <begin position="174"/>
        <end position="316"/>
    </location>
</feature>
<reference evidence="5 6" key="1">
    <citation type="journal article" date="2019" name="Nat. Med.">
        <title>A library of human gut bacterial isolates paired with longitudinal multiomics data enables mechanistic microbiome research.</title>
        <authorList>
            <person name="Poyet M."/>
            <person name="Groussin M."/>
            <person name="Gibbons S.M."/>
            <person name="Avila-Pacheco J."/>
            <person name="Jiang X."/>
            <person name="Kearney S.M."/>
            <person name="Perrotta A.R."/>
            <person name="Berdy B."/>
            <person name="Zhao S."/>
            <person name="Lieberman T.D."/>
            <person name="Swanson P.K."/>
            <person name="Smith M."/>
            <person name="Roesemann S."/>
            <person name="Alexander J.E."/>
            <person name="Rich S.A."/>
            <person name="Livny J."/>
            <person name="Vlamakis H."/>
            <person name="Clish C."/>
            <person name="Bullock K."/>
            <person name="Deik A."/>
            <person name="Scott J."/>
            <person name="Pierce K.A."/>
            <person name="Xavier R.J."/>
            <person name="Alm E.J."/>
        </authorList>
    </citation>
    <scope>NUCLEOTIDE SEQUENCE [LARGE SCALE GENOMIC DNA]</scope>
    <source>
        <strain evidence="3 5">BIOML-A7</strain>
        <strain evidence="4 6">BIOML-A8</strain>
    </source>
</reference>
<dbReference type="Proteomes" id="UP000482653">
    <property type="component" value="Unassembled WGS sequence"/>
</dbReference>
<dbReference type="Proteomes" id="UP000325055">
    <property type="component" value="Unassembled WGS sequence"/>
</dbReference>
<protein>
    <submittedName>
        <fullName evidence="3">DUF4361 domain-containing protein</fullName>
    </submittedName>
</protein>
<comment type="caution">
    <text evidence="3">The sequence shown here is derived from an EMBL/GenBank/DDBJ whole genome shotgun (WGS) entry which is preliminary data.</text>
</comment>
<proteinExistence type="predicted"/>
<dbReference type="RefSeq" id="WP_007213393.1">
    <property type="nucleotide sequence ID" value="NZ_DAWEQE010000005.1"/>
</dbReference>
<dbReference type="AlphaFoldDB" id="A0A5M6ACV7"/>
<evidence type="ECO:0000313" key="5">
    <source>
        <dbReference type="Proteomes" id="UP000325055"/>
    </source>
</evidence>
<evidence type="ECO:0000313" key="3">
    <source>
        <dbReference type="EMBL" id="KAA5410525.1"/>
    </source>
</evidence>
<dbReference type="InterPro" id="IPR013728">
    <property type="entry name" value="BT_3987-like_N"/>
</dbReference>
<evidence type="ECO:0000313" key="4">
    <source>
        <dbReference type="EMBL" id="KAA5416861.1"/>
    </source>
</evidence>
<organism evidence="3 5">
    <name type="scientific">Bacteroides cellulosilyticus</name>
    <dbReference type="NCBI Taxonomy" id="246787"/>
    <lineage>
        <taxon>Bacteria</taxon>
        <taxon>Pseudomonadati</taxon>
        <taxon>Bacteroidota</taxon>
        <taxon>Bacteroidia</taxon>
        <taxon>Bacteroidales</taxon>
        <taxon>Bacteroidaceae</taxon>
        <taxon>Bacteroides</taxon>
    </lineage>
</organism>
<dbReference type="Pfam" id="PF08522">
    <property type="entry name" value="BT_3987-like_N"/>
    <property type="match status" value="1"/>
</dbReference>
<dbReference type="EMBL" id="VVYW01000003">
    <property type="protein sequence ID" value="KAA5410525.1"/>
    <property type="molecule type" value="Genomic_DNA"/>
</dbReference>
<dbReference type="Pfam" id="PF14274">
    <property type="entry name" value="BT_3044-like_C"/>
    <property type="match status" value="1"/>
</dbReference>
<evidence type="ECO:0000313" key="6">
    <source>
        <dbReference type="Proteomes" id="UP000482653"/>
    </source>
</evidence>
<dbReference type="PROSITE" id="PS51257">
    <property type="entry name" value="PROKAR_LIPOPROTEIN"/>
    <property type="match status" value="1"/>
</dbReference>
<name>A0A5M6ACV7_9BACE</name>
<dbReference type="Gene3D" id="2.60.40.1740">
    <property type="entry name" value="hypothetical protein (bacova_03559)"/>
    <property type="match status" value="1"/>
</dbReference>
<dbReference type="InterPro" id="IPR025371">
    <property type="entry name" value="BT_3044-like_C"/>
</dbReference>
<evidence type="ECO:0000259" key="2">
    <source>
        <dbReference type="Pfam" id="PF14274"/>
    </source>
</evidence>
<evidence type="ECO:0000259" key="1">
    <source>
        <dbReference type="Pfam" id="PF08522"/>
    </source>
</evidence>
<gene>
    <name evidence="3" type="ORF">F2Y86_04640</name>
    <name evidence="4" type="ORF">F2Y87_18015</name>
</gene>
<dbReference type="EMBL" id="VVYX01000022">
    <property type="protein sequence ID" value="KAA5416861.1"/>
    <property type="molecule type" value="Genomic_DNA"/>
</dbReference>